<sequence length="809" mass="91416">MQNKTELSEPLHDNKNSSLYSNFQRNDSSESLVALPLPSKNQHIGKRIVSRLLIEGENVLSKTQFNARPSSNDDTIERSNTISGRSGLDRESNKLNSTTNLQRSSTIVNYENRKGASANMGEFESKLLGSPNSGSIEKMTCAAMFGKQYLLIGNENGLNVIDFSINSELIKPTPLIRGCSFKKMQILDEYGIMITIAGKKQMIRIYKLDSLLHLIKFILQSKTEKPIDFSKTHTFLKKITDSLPRCDFCGNQLDEATMSEGSKTGKLTCQNCKDPDEWSSIDTLSSNSEFNSSATSTGGLLFPSKLHQRTLSNISLHLSDYIQNQLSNSLDNVDISAEEKSHVWHWATDYIKLQESARDCITFDIRETRRYLYLTVVTPNHMIHLFSCDTNTKNTPDFKFELARTFWVPEIPEFISVSTDNFVIKKIYTIINGKAAYIDAHASEVKEISMSKGLIPRFEENPTWRNFIPLPSTCSLGFLVQNPTEFELPLSVIPLTPTNQVPPKPPTPPTFSPPSQFIKFNDNSKNNPLRRSTYRNRRSVDLQSDGIISNKKSRRKSGNMMNHETLNLETSPLDAVASMIQQNDQGQSRLLCDLISPPISPKFANLSDIPSQRGAMSIIQVQAATYDYAPFPAPPRKRPTKKDSSTSLPFDQSSYTSHSESQSRTKPEVPIEAPLPLHLFLATVHNVSYLVNGNGEPYKYHHPIRWSSPPNDISLLPSFNDVFVLGFQNTTIELASMKSGEIIRKIVHGCSVNFLGSTWRKNDIVNQRRKMNPNKIHEFDSGMRRNVFWTCKLGETYYFYRGRVIDKEN</sequence>
<proteinExistence type="predicted"/>
<evidence type="ECO:0000256" key="1">
    <source>
        <dbReference type="SAM" id="MobiDB-lite"/>
    </source>
</evidence>
<comment type="caution">
    <text evidence="3">The sequence shown here is derived from an EMBL/GenBank/DDBJ whole genome shotgun (WGS) entry which is preliminary data.</text>
</comment>
<feature type="compositionally biased region" description="Basic and acidic residues" evidence="1">
    <location>
        <begin position="1"/>
        <end position="15"/>
    </location>
</feature>
<keyword evidence="4" id="KW-1185">Reference proteome</keyword>
<evidence type="ECO:0000313" key="4">
    <source>
        <dbReference type="Proteomes" id="UP000789375"/>
    </source>
</evidence>
<accession>A0A9N9DFB9</accession>
<gene>
    <name evidence="3" type="ORF">FMOSSE_LOCUS10828</name>
</gene>
<feature type="region of interest" description="Disordered" evidence="1">
    <location>
        <begin position="630"/>
        <end position="668"/>
    </location>
</feature>
<dbReference type="InterPro" id="IPR001180">
    <property type="entry name" value="CNH_dom"/>
</dbReference>
<dbReference type="AlphaFoldDB" id="A0A9N9DFB9"/>
<feature type="region of interest" description="Disordered" evidence="1">
    <location>
        <begin position="1"/>
        <end position="23"/>
    </location>
</feature>
<feature type="domain" description="CNH" evidence="2">
    <location>
        <begin position="147"/>
        <end position="214"/>
    </location>
</feature>
<name>A0A9N9DFB9_FUNMO</name>
<feature type="region of interest" description="Disordered" evidence="1">
    <location>
        <begin position="64"/>
        <end position="98"/>
    </location>
</feature>
<organism evidence="3 4">
    <name type="scientific">Funneliformis mosseae</name>
    <name type="common">Endomycorrhizal fungus</name>
    <name type="synonym">Glomus mosseae</name>
    <dbReference type="NCBI Taxonomy" id="27381"/>
    <lineage>
        <taxon>Eukaryota</taxon>
        <taxon>Fungi</taxon>
        <taxon>Fungi incertae sedis</taxon>
        <taxon>Mucoromycota</taxon>
        <taxon>Glomeromycotina</taxon>
        <taxon>Glomeromycetes</taxon>
        <taxon>Glomerales</taxon>
        <taxon>Glomeraceae</taxon>
        <taxon>Funneliformis</taxon>
    </lineage>
</organism>
<feature type="compositionally biased region" description="Polar residues" evidence="1">
    <location>
        <begin position="64"/>
        <end position="84"/>
    </location>
</feature>
<reference evidence="3" key="1">
    <citation type="submission" date="2021-06" db="EMBL/GenBank/DDBJ databases">
        <authorList>
            <person name="Kallberg Y."/>
            <person name="Tangrot J."/>
            <person name="Rosling A."/>
        </authorList>
    </citation>
    <scope>NUCLEOTIDE SEQUENCE</scope>
    <source>
        <strain evidence="3">87-6 pot B 2015</strain>
    </source>
</reference>
<protein>
    <submittedName>
        <fullName evidence="3">1533_t:CDS:1</fullName>
    </submittedName>
</protein>
<evidence type="ECO:0000313" key="3">
    <source>
        <dbReference type="EMBL" id="CAG8637830.1"/>
    </source>
</evidence>
<dbReference type="EMBL" id="CAJVPP010003817">
    <property type="protein sequence ID" value="CAG8637830.1"/>
    <property type="molecule type" value="Genomic_DNA"/>
</dbReference>
<evidence type="ECO:0000259" key="2">
    <source>
        <dbReference type="Pfam" id="PF00780"/>
    </source>
</evidence>
<dbReference type="Proteomes" id="UP000789375">
    <property type="component" value="Unassembled WGS sequence"/>
</dbReference>
<dbReference type="Pfam" id="PF00780">
    <property type="entry name" value="CNH"/>
    <property type="match status" value="1"/>
</dbReference>